<evidence type="ECO:0000313" key="2">
    <source>
        <dbReference type="Proteomes" id="UP001529510"/>
    </source>
</evidence>
<sequence>ISFLGMELDSVNMMARLTEEHAHLIRHSTAVPLKIFQRLLGHMAAAAAVTPLSLLHMRPLQHWLHGWILRWAWHRGTFWVGVTPECRLLFSPCSDLAFLQAGVPLGTGPRLQWHINCLELVAMFLVLRR</sequence>
<keyword evidence="2" id="KW-1185">Reference proteome</keyword>
<reference evidence="1 2" key="1">
    <citation type="submission" date="2024-05" db="EMBL/GenBank/DDBJ databases">
        <title>Genome sequencing and assembly of Indian major carp, Cirrhinus mrigala (Hamilton, 1822).</title>
        <authorList>
            <person name="Mohindra V."/>
            <person name="Chowdhury L.M."/>
            <person name="Lal K."/>
            <person name="Jena J.K."/>
        </authorList>
    </citation>
    <scope>NUCLEOTIDE SEQUENCE [LARGE SCALE GENOMIC DNA]</scope>
    <source>
        <strain evidence="1">CM1030</strain>
        <tissue evidence="1">Blood</tissue>
    </source>
</reference>
<dbReference type="Proteomes" id="UP001529510">
    <property type="component" value="Unassembled WGS sequence"/>
</dbReference>
<comment type="caution">
    <text evidence="1">The sequence shown here is derived from an EMBL/GenBank/DDBJ whole genome shotgun (WGS) entry which is preliminary data.</text>
</comment>
<evidence type="ECO:0000313" key="1">
    <source>
        <dbReference type="EMBL" id="KAL0196774.1"/>
    </source>
</evidence>
<dbReference type="EMBL" id="JAMKFB020000003">
    <property type="protein sequence ID" value="KAL0196774.1"/>
    <property type="molecule type" value="Genomic_DNA"/>
</dbReference>
<proteinExistence type="predicted"/>
<name>A0ABD0RE07_CIRMR</name>
<feature type="non-terminal residue" evidence="1">
    <location>
        <position position="1"/>
    </location>
</feature>
<accession>A0ABD0RE07</accession>
<protein>
    <submittedName>
        <fullName evidence="1">Uncharacterized protein</fullName>
    </submittedName>
</protein>
<feature type="non-terminal residue" evidence="1">
    <location>
        <position position="129"/>
    </location>
</feature>
<dbReference type="AlphaFoldDB" id="A0ABD0RE07"/>
<organism evidence="1 2">
    <name type="scientific">Cirrhinus mrigala</name>
    <name type="common">Mrigala</name>
    <dbReference type="NCBI Taxonomy" id="683832"/>
    <lineage>
        <taxon>Eukaryota</taxon>
        <taxon>Metazoa</taxon>
        <taxon>Chordata</taxon>
        <taxon>Craniata</taxon>
        <taxon>Vertebrata</taxon>
        <taxon>Euteleostomi</taxon>
        <taxon>Actinopterygii</taxon>
        <taxon>Neopterygii</taxon>
        <taxon>Teleostei</taxon>
        <taxon>Ostariophysi</taxon>
        <taxon>Cypriniformes</taxon>
        <taxon>Cyprinidae</taxon>
        <taxon>Labeoninae</taxon>
        <taxon>Labeonini</taxon>
        <taxon>Cirrhinus</taxon>
    </lineage>
</organism>
<gene>
    <name evidence="1" type="ORF">M9458_005314</name>
</gene>